<dbReference type="Pfam" id="PF24681">
    <property type="entry name" value="Kelch_KLHDC2_KLHL20_DRC7"/>
    <property type="match status" value="1"/>
</dbReference>
<reference evidence="5" key="1">
    <citation type="submission" date="2023-07" db="EMBL/GenBank/DDBJ databases">
        <authorList>
            <consortium name="AG Swart"/>
            <person name="Singh M."/>
            <person name="Singh A."/>
            <person name="Seah K."/>
            <person name="Emmerich C."/>
        </authorList>
    </citation>
    <scope>NUCLEOTIDE SEQUENCE</scope>
    <source>
        <strain evidence="5">DP1</strain>
    </source>
</reference>
<keyword evidence="4" id="KW-0812">Transmembrane</keyword>
<feature type="compositionally biased region" description="Basic and acidic residues" evidence="3">
    <location>
        <begin position="1085"/>
        <end position="1122"/>
    </location>
</feature>
<evidence type="ECO:0008006" key="7">
    <source>
        <dbReference type="Google" id="ProtNLM"/>
    </source>
</evidence>
<feature type="region of interest" description="Disordered" evidence="3">
    <location>
        <begin position="1084"/>
        <end position="1122"/>
    </location>
</feature>
<evidence type="ECO:0000313" key="6">
    <source>
        <dbReference type="Proteomes" id="UP001295684"/>
    </source>
</evidence>
<organism evidence="5 6">
    <name type="scientific">Euplotes crassus</name>
    <dbReference type="NCBI Taxonomy" id="5936"/>
    <lineage>
        <taxon>Eukaryota</taxon>
        <taxon>Sar</taxon>
        <taxon>Alveolata</taxon>
        <taxon>Ciliophora</taxon>
        <taxon>Intramacronucleata</taxon>
        <taxon>Spirotrichea</taxon>
        <taxon>Hypotrichia</taxon>
        <taxon>Euplotida</taxon>
        <taxon>Euplotidae</taxon>
        <taxon>Moneuplotes</taxon>
    </lineage>
</organism>
<sequence>MSHYLDKSNICGLCNISQELAQTQKTCTTNKYLCERITSRIKPIKNILPKIQLSMFALVCLVLLCNISIVAAQEGQRDNQGIKVFEEDFEMVKGESLQAEIKIRDIYAKLPTLDTSRHLIAIDVQSTVTSEARESLHHLVDVSTYITNSNLDEEIDIKDSIYRTEEDDYVLHYISYDLCNLKNDSAIIVDIKAIGGKFEGFIRAEIKELSPLSIECISEESELFTPREFHGACETWDGSIWVFGGETTVGTEREILGDIMRYDSKARIWKSVKPNGGYRPQARFGHAQICYFNFFIIFGGQTDDGRINGDLWIFDIIKERWHFIMNTDDTHEIGRKGVQGIVPSARMFASAVLHSDMGAGFISGGTMSTGVACDLWSLDLDGIISFIEDDQRRLYNFWLKYDFNSYDEEYFCRTGHSVDILDPNTFLIFGGFDEQKKYVSESISYDIRTRKPVVLHNTGTDAPSPRRSPGTLSAGNGMVILYGGADINGQGYFTDLWHIIVKSNQITFRKIGSQGDSQVYLIWRYGFTMHYVRNIQDPILIGGTYGNNQQSNSILRIPETKCSSTQDFISGTCAPCPRGSIYDRGTCKWCERNQYYQDDRSDYFESFCFDCPSGLVGGNYRACVPCEGGFIYDDTHQSFCRQCDEDKICPIGTKYEFPLEEFRESFDEVKIETLPDFFNPHDIKGDNTATLVIFLSIGATLGLVICMAITFSVCKEKSLFVFRELDIRFITGGKVRQVLGGVIVIFFILISLIISGGFFMSYSLHNSQVTTSETKNPFMNRDMTTTYLFNVTLYTSRFVDPLDFPEETIGSTRRMKQLPLLDLCEKGKIKHSTDRYFSMIPGKHTKFNCNRKLLSNGTEEYNFSLLVKHIEDAAAEFAYARFNIETDYSQVFHFIKWEYWNIWDFYERIPTAYSKVSGILTPDRITKINHNVTSAFRGPESTKLFFELVPTYYSSEIDGQNYEGYQIYVDEYRRGSTVNKRNMGNRVLPSGENSGGLEIEMVSSVGDKKQVVQVHRIRSIIEIVAYIFGFLAGLVIVAHALKYFLSKEEYFKSIERECNTLFGALEGSTLEKTPYSRAEMNSNIEMRDFEARDSRTESEIVSRPSESRHRDVEDNDVENTKV</sequence>
<dbReference type="PANTHER" id="PTHR46093:SF18">
    <property type="entry name" value="FIBRONECTIN TYPE-III DOMAIN-CONTAINING PROTEIN"/>
    <property type="match status" value="1"/>
</dbReference>
<feature type="transmembrane region" description="Helical" evidence="4">
    <location>
        <begin position="738"/>
        <end position="762"/>
    </location>
</feature>
<evidence type="ECO:0000256" key="2">
    <source>
        <dbReference type="ARBA" id="ARBA00022737"/>
    </source>
</evidence>
<evidence type="ECO:0000256" key="3">
    <source>
        <dbReference type="SAM" id="MobiDB-lite"/>
    </source>
</evidence>
<feature type="transmembrane region" description="Helical" evidence="4">
    <location>
        <begin position="1023"/>
        <end position="1045"/>
    </location>
</feature>
<feature type="transmembrane region" description="Helical" evidence="4">
    <location>
        <begin position="691"/>
        <end position="714"/>
    </location>
</feature>
<keyword evidence="4" id="KW-1133">Transmembrane helix</keyword>
<dbReference type="SUPFAM" id="SSF117281">
    <property type="entry name" value="Kelch motif"/>
    <property type="match status" value="2"/>
</dbReference>
<dbReference type="EMBL" id="CAMPGE010016205">
    <property type="protein sequence ID" value="CAI2374781.1"/>
    <property type="molecule type" value="Genomic_DNA"/>
</dbReference>
<gene>
    <name evidence="5" type="ORF">ECRASSUSDP1_LOCUS16138</name>
</gene>
<name>A0AAD2CYT2_EUPCR</name>
<dbReference type="AlphaFoldDB" id="A0AAD2CYT2"/>
<keyword evidence="1" id="KW-0880">Kelch repeat</keyword>
<comment type="caution">
    <text evidence="5">The sequence shown here is derived from an EMBL/GenBank/DDBJ whole genome shotgun (WGS) entry which is preliminary data.</text>
</comment>
<dbReference type="PANTHER" id="PTHR46093">
    <property type="entry name" value="ACYL-COA-BINDING DOMAIN-CONTAINING PROTEIN 5"/>
    <property type="match status" value="1"/>
</dbReference>
<protein>
    <recommendedName>
        <fullName evidence="7">Tyrosine-protein kinase ephrin type A/B receptor-like domain-containing protein</fullName>
    </recommendedName>
</protein>
<keyword evidence="4" id="KW-0472">Membrane</keyword>
<proteinExistence type="predicted"/>
<keyword evidence="2" id="KW-0677">Repeat</keyword>
<evidence type="ECO:0000256" key="4">
    <source>
        <dbReference type="SAM" id="Phobius"/>
    </source>
</evidence>
<keyword evidence="6" id="KW-1185">Reference proteome</keyword>
<dbReference type="Gene3D" id="2.120.10.80">
    <property type="entry name" value="Kelch-type beta propeller"/>
    <property type="match status" value="2"/>
</dbReference>
<dbReference type="InterPro" id="IPR015915">
    <property type="entry name" value="Kelch-typ_b-propeller"/>
</dbReference>
<evidence type="ECO:0000313" key="5">
    <source>
        <dbReference type="EMBL" id="CAI2374781.1"/>
    </source>
</evidence>
<dbReference type="Proteomes" id="UP001295684">
    <property type="component" value="Unassembled WGS sequence"/>
</dbReference>
<accession>A0AAD2CYT2</accession>
<evidence type="ECO:0000256" key="1">
    <source>
        <dbReference type="ARBA" id="ARBA00022441"/>
    </source>
</evidence>